<feature type="compositionally biased region" description="Polar residues" evidence="1">
    <location>
        <begin position="275"/>
        <end position="289"/>
    </location>
</feature>
<feature type="compositionally biased region" description="Low complexity" evidence="1">
    <location>
        <begin position="296"/>
        <end position="313"/>
    </location>
</feature>
<evidence type="ECO:0000313" key="4">
    <source>
        <dbReference type="Proteomes" id="UP000054937"/>
    </source>
</evidence>
<dbReference type="InParanoid" id="A0A0V0QKD7"/>
<dbReference type="SMART" id="SM00543">
    <property type="entry name" value="MIF4G"/>
    <property type="match status" value="1"/>
</dbReference>
<proteinExistence type="predicted"/>
<dbReference type="Pfam" id="PF02854">
    <property type="entry name" value="MIF4G"/>
    <property type="match status" value="1"/>
</dbReference>
<name>A0A0V0QKD7_PSEPJ</name>
<dbReference type="SUPFAM" id="SSF48371">
    <property type="entry name" value="ARM repeat"/>
    <property type="match status" value="1"/>
</dbReference>
<dbReference type="OrthoDB" id="347287at2759"/>
<comment type="caution">
    <text evidence="3">The sequence shown here is derived from an EMBL/GenBank/DDBJ whole genome shotgun (WGS) entry which is preliminary data.</text>
</comment>
<feature type="domain" description="MIF4G" evidence="2">
    <location>
        <begin position="384"/>
        <end position="667"/>
    </location>
</feature>
<protein>
    <submittedName>
        <fullName evidence="3">Armadillo-type fold</fullName>
    </submittedName>
</protein>
<feature type="compositionally biased region" description="Polar residues" evidence="1">
    <location>
        <begin position="136"/>
        <end position="146"/>
    </location>
</feature>
<feature type="region of interest" description="Disordered" evidence="1">
    <location>
        <begin position="132"/>
        <end position="180"/>
    </location>
</feature>
<feature type="compositionally biased region" description="Basic and acidic residues" evidence="1">
    <location>
        <begin position="693"/>
        <end position="716"/>
    </location>
</feature>
<reference evidence="3 4" key="1">
    <citation type="journal article" date="2015" name="Sci. Rep.">
        <title>Genome of the facultative scuticociliatosis pathogen Pseudocohnilembus persalinus provides insight into its virulence through horizontal gene transfer.</title>
        <authorList>
            <person name="Xiong J."/>
            <person name="Wang G."/>
            <person name="Cheng J."/>
            <person name="Tian M."/>
            <person name="Pan X."/>
            <person name="Warren A."/>
            <person name="Jiang C."/>
            <person name="Yuan D."/>
            <person name="Miao W."/>
        </authorList>
    </citation>
    <scope>NUCLEOTIDE SEQUENCE [LARGE SCALE GENOMIC DNA]</scope>
    <source>
        <strain evidence="3">36N120E</strain>
    </source>
</reference>
<feature type="region of interest" description="Disordered" evidence="1">
    <location>
        <begin position="269"/>
        <end position="313"/>
    </location>
</feature>
<evidence type="ECO:0000256" key="1">
    <source>
        <dbReference type="SAM" id="MobiDB-lite"/>
    </source>
</evidence>
<accession>A0A0V0QKD7</accession>
<sequence>MQKLHFPQPSKGNMKQNVTSSCPPDEKQFQQAQQQSQFKQSQQQTKKQFNFNAQEFDFAALSQNNNNSQNSLNTNNQGNNKLNGNNEQKSVQQKTQQENLNQFNLDINSKEQQNLPKLKPRKKMQLNSVKFEIKSEPQQPIQTNKQSENKDALTRLNPENITQQKQKEDDEKKKQEEKKQLQKLIEDRQKKIDHQKARFFSGEQFTLDPKNVDYKYVKIYYELNEKDLSRPENGNLPEDLEQYNEIEIISGYWERKSEKRENKIVIKKGGKNDKYNSGYNKNYKGSQKNKPYENKSNYQNQNYGNTNNQGSQNFNVKGQQYEVNQQKQASQNLELNKKQPSVGGFQRKQVNVEEQKIKDSIKNTTGKWMENALKQNEDDIKKAEKNMMFLLQTLSPDNIDKRLVELYEYNSDDLLRQKLIKFIIEKGHKQWKYVKTFAELCQKIISRIQKDTGSSKSAFKSELISQIQNLLSKEEDIPESVLEQTQEQQEKYFDKIRQTKKLFVVFIGECIKVKVLPQKVNNHVIAHFLNQFFHYYQLLKRQEKNKPTQITAEQLKVKYHSNIMIETLVKFLDTNGESIDIKKDATQNQELFKILFQVLKNPTEGKIIPKEDSNKEQMDLYNIKYDEFLKLSLDEIFNLLNILDKENLLEPRLLFLIQNLQERRNEGWKESISTRGNTAMKLDDVKSQYTIEPQEKKQQRDNKQRAVNYKAKEPVKQEQQQQQQKSGNLEITSDDIQLFEKQNKKVIEDFYSVALSNGENGADMLINEVKKQNFANYQIIPYLFFYSCKIKNDIEKNIILMKNFLKKYFAQQDNKQNMGNVLEGIILSGYLNRSDYNSIPEVFAVLLTYLRSELKLISVDQIIVRTQDDEDEDEEVLDYVKQQLELFGKKTQEFEPDLSKFKPELEKLTSKVEKELKCEVEKLYDEIIKLLS</sequence>
<keyword evidence="4" id="KW-1185">Reference proteome</keyword>
<feature type="compositionally biased region" description="Low complexity" evidence="1">
    <location>
        <begin position="61"/>
        <end position="86"/>
    </location>
</feature>
<feature type="compositionally biased region" description="Polar residues" evidence="1">
    <location>
        <begin position="10"/>
        <end position="22"/>
    </location>
</feature>
<dbReference type="InterPro" id="IPR003890">
    <property type="entry name" value="MIF4G-like_typ-3"/>
</dbReference>
<gene>
    <name evidence="3" type="ORF">PPERSA_11986</name>
</gene>
<dbReference type="InterPro" id="IPR016024">
    <property type="entry name" value="ARM-type_fold"/>
</dbReference>
<dbReference type="Proteomes" id="UP000054937">
    <property type="component" value="Unassembled WGS sequence"/>
</dbReference>
<evidence type="ECO:0000313" key="3">
    <source>
        <dbReference type="EMBL" id="KRX02646.1"/>
    </source>
</evidence>
<feature type="region of interest" description="Disordered" evidence="1">
    <location>
        <begin position="1"/>
        <end position="95"/>
    </location>
</feature>
<feature type="compositionally biased region" description="Low complexity" evidence="1">
    <location>
        <begin position="29"/>
        <end position="54"/>
    </location>
</feature>
<dbReference type="Gene3D" id="1.25.40.180">
    <property type="match status" value="1"/>
</dbReference>
<dbReference type="OMA" id="PFEPTAN"/>
<evidence type="ECO:0000259" key="2">
    <source>
        <dbReference type="SMART" id="SM00543"/>
    </source>
</evidence>
<feature type="region of interest" description="Disordered" evidence="1">
    <location>
        <begin position="683"/>
        <end position="727"/>
    </location>
</feature>
<organism evidence="3 4">
    <name type="scientific">Pseudocohnilembus persalinus</name>
    <name type="common">Ciliate</name>
    <dbReference type="NCBI Taxonomy" id="266149"/>
    <lineage>
        <taxon>Eukaryota</taxon>
        <taxon>Sar</taxon>
        <taxon>Alveolata</taxon>
        <taxon>Ciliophora</taxon>
        <taxon>Intramacronucleata</taxon>
        <taxon>Oligohymenophorea</taxon>
        <taxon>Scuticociliatia</taxon>
        <taxon>Philasterida</taxon>
        <taxon>Pseudocohnilembidae</taxon>
        <taxon>Pseudocohnilembus</taxon>
    </lineage>
</organism>
<dbReference type="AlphaFoldDB" id="A0A0V0QKD7"/>
<dbReference type="GO" id="GO:0003723">
    <property type="term" value="F:RNA binding"/>
    <property type="evidence" value="ECO:0007669"/>
    <property type="project" value="InterPro"/>
</dbReference>
<dbReference type="EMBL" id="LDAU01000154">
    <property type="protein sequence ID" value="KRX02646.1"/>
    <property type="molecule type" value="Genomic_DNA"/>
</dbReference>
<feature type="compositionally biased region" description="Basic and acidic residues" evidence="1">
    <location>
        <begin position="165"/>
        <end position="180"/>
    </location>
</feature>